<dbReference type="AlphaFoldDB" id="A0A381UFX1"/>
<gene>
    <name evidence="1" type="ORF">METZ01_LOCUS79903</name>
</gene>
<name>A0A381UFX1_9ZZZZ</name>
<reference evidence="1" key="1">
    <citation type="submission" date="2018-05" db="EMBL/GenBank/DDBJ databases">
        <authorList>
            <person name="Lanie J.A."/>
            <person name="Ng W.-L."/>
            <person name="Kazmierczak K.M."/>
            <person name="Andrzejewski T.M."/>
            <person name="Davidsen T.M."/>
            <person name="Wayne K.J."/>
            <person name="Tettelin H."/>
            <person name="Glass J.I."/>
            <person name="Rusch D."/>
            <person name="Podicherti R."/>
            <person name="Tsui H.-C.T."/>
            <person name="Winkler M.E."/>
        </authorList>
    </citation>
    <scope>NUCLEOTIDE SEQUENCE</scope>
</reference>
<dbReference type="Gene3D" id="3.40.720.10">
    <property type="entry name" value="Alkaline Phosphatase, subunit A"/>
    <property type="match status" value="1"/>
</dbReference>
<proteinExistence type="predicted"/>
<feature type="non-terminal residue" evidence="1">
    <location>
        <position position="1"/>
    </location>
</feature>
<dbReference type="SUPFAM" id="SSF53649">
    <property type="entry name" value="Alkaline phosphatase-like"/>
    <property type="match status" value="1"/>
</dbReference>
<protein>
    <recommendedName>
        <fullName evidence="2">Metalloenzyme domain-containing protein</fullName>
    </recommendedName>
</protein>
<dbReference type="InterPro" id="IPR017850">
    <property type="entry name" value="Alkaline_phosphatase_core_sf"/>
</dbReference>
<evidence type="ECO:0000313" key="1">
    <source>
        <dbReference type="EMBL" id="SVA27049.1"/>
    </source>
</evidence>
<dbReference type="EMBL" id="UINC01006358">
    <property type="protein sequence ID" value="SVA27049.1"/>
    <property type="molecule type" value="Genomic_DNA"/>
</dbReference>
<sequence>VILFTLDGLRWQEVFAGADAALLNKEAGGVDDVEALRQEFWADDVNDRRRMLLPFFWDVLVPSGQLFGNTWRGSEVRVTNGRNFSYPGYNELLSGFPDNRIDSNAKIFNQNPNVLEWLARKPDFNNRIGAFTAWDVFPFILNEPRAGIMVNSGWEPLEDFPLTPRQELINQLMSSSLHESEGVRSDELTFFAALEYLQKARPRVLFISLDGTDTSAHSGRYDNYLRSAHISDEYLKLLWEQLQSMDGYAGKTTLLITTDHGRGGAPDGWRGHGEDVAESELMWIGAIGPNIVPLGERTNTATLTQSQIAATIAALLGFDYQAEVPDASAAIEQIIETSSGYSASQRESGRR</sequence>
<organism evidence="1">
    <name type="scientific">marine metagenome</name>
    <dbReference type="NCBI Taxonomy" id="408172"/>
    <lineage>
        <taxon>unclassified sequences</taxon>
        <taxon>metagenomes</taxon>
        <taxon>ecological metagenomes</taxon>
    </lineage>
</organism>
<accession>A0A381UFX1</accession>
<evidence type="ECO:0008006" key="2">
    <source>
        <dbReference type="Google" id="ProtNLM"/>
    </source>
</evidence>